<protein>
    <submittedName>
        <fullName evidence="2">Uncharacterized protein</fullName>
    </submittedName>
</protein>
<reference evidence="2 3" key="1">
    <citation type="journal article" date="2021" name="Commun. Biol.">
        <title>The genome of Shorea leprosula (Dipterocarpaceae) highlights the ecological relevance of drought in aseasonal tropical rainforests.</title>
        <authorList>
            <person name="Ng K.K.S."/>
            <person name="Kobayashi M.J."/>
            <person name="Fawcett J.A."/>
            <person name="Hatakeyama M."/>
            <person name="Paape T."/>
            <person name="Ng C.H."/>
            <person name="Ang C.C."/>
            <person name="Tnah L.H."/>
            <person name="Lee C.T."/>
            <person name="Nishiyama T."/>
            <person name="Sese J."/>
            <person name="O'Brien M.J."/>
            <person name="Copetti D."/>
            <person name="Mohd Noor M.I."/>
            <person name="Ong R.C."/>
            <person name="Putra M."/>
            <person name="Sireger I.Z."/>
            <person name="Indrioko S."/>
            <person name="Kosugi Y."/>
            <person name="Izuno A."/>
            <person name="Isagi Y."/>
            <person name="Lee S.L."/>
            <person name="Shimizu K.K."/>
        </authorList>
    </citation>
    <scope>NUCLEOTIDE SEQUENCE [LARGE SCALE GENOMIC DNA]</scope>
    <source>
        <strain evidence="2">214</strain>
    </source>
</reference>
<accession>A0AAV5JHA4</accession>
<dbReference type="Proteomes" id="UP001054252">
    <property type="component" value="Unassembled WGS sequence"/>
</dbReference>
<dbReference type="AlphaFoldDB" id="A0AAV5JHA4"/>
<comment type="caution">
    <text evidence="2">The sequence shown here is derived from an EMBL/GenBank/DDBJ whole genome shotgun (WGS) entry which is preliminary data.</text>
</comment>
<proteinExistence type="predicted"/>
<evidence type="ECO:0000313" key="2">
    <source>
        <dbReference type="EMBL" id="GKV11435.1"/>
    </source>
</evidence>
<evidence type="ECO:0000256" key="1">
    <source>
        <dbReference type="SAM" id="MobiDB-lite"/>
    </source>
</evidence>
<name>A0AAV5JHA4_9ROSI</name>
<gene>
    <name evidence="2" type="ORF">SLEP1_g22696</name>
</gene>
<feature type="compositionally biased region" description="Polar residues" evidence="1">
    <location>
        <begin position="252"/>
        <end position="268"/>
    </location>
</feature>
<dbReference type="EMBL" id="BPVZ01000034">
    <property type="protein sequence ID" value="GKV11435.1"/>
    <property type="molecule type" value="Genomic_DNA"/>
</dbReference>
<organism evidence="2 3">
    <name type="scientific">Rubroshorea leprosula</name>
    <dbReference type="NCBI Taxonomy" id="152421"/>
    <lineage>
        <taxon>Eukaryota</taxon>
        <taxon>Viridiplantae</taxon>
        <taxon>Streptophyta</taxon>
        <taxon>Embryophyta</taxon>
        <taxon>Tracheophyta</taxon>
        <taxon>Spermatophyta</taxon>
        <taxon>Magnoliopsida</taxon>
        <taxon>eudicotyledons</taxon>
        <taxon>Gunneridae</taxon>
        <taxon>Pentapetalae</taxon>
        <taxon>rosids</taxon>
        <taxon>malvids</taxon>
        <taxon>Malvales</taxon>
        <taxon>Dipterocarpaceae</taxon>
        <taxon>Rubroshorea</taxon>
    </lineage>
</organism>
<evidence type="ECO:0000313" key="3">
    <source>
        <dbReference type="Proteomes" id="UP001054252"/>
    </source>
</evidence>
<sequence>MIQLFLLSRHPSWNNLKASQFSKKGMQTAKMDLRSHIFEKGTKVMHETGDESHRTLQAISKQVVEQVRQPKPEVPHPAMEMPRQIHEAPILALETMAINLSTDLRSVAKNRSLFYAQRNLADEDLRWFIEAQRSRHNRSIRSDRQRLKEQGRIIVTRNFNVESTRPHLAGTRSPRMVKPPLRSPSKRWEKVSHLEFPTQNPRTLRRRLQHKKVKEWKMQQKQVEAKESSFRRPHQPAKRNMVWMRKEKKEAASQTLLEGEDQSPTSPKVASVIVGANRVFKVTFETQKQYENPRAKSEERSIVYEFPKQTEEKKIVVPAQDDEEEDMANKIAFEKPEEKMARHIRSLYINAHMDETPINYVLVDNGAAINVLPTYMLYEIGKSLDDLVHTDVIISDFIRG</sequence>
<feature type="region of interest" description="Disordered" evidence="1">
    <location>
        <begin position="165"/>
        <end position="186"/>
    </location>
</feature>
<feature type="region of interest" description="Disordered" evidence="1">
    <location>
        <begin position="247"/>
        <end position="268"/>
    </location>
</feature>
<keyword evidence="3" id="KW-1185">Reference proteome</keyword>